<keyword evidence="3" id="KW-0859">Xylose metabolism</keyword>
<comment type="caution">
    <text evidence="4">The sequence shown here is derived from an EMBL/GenBank/DDBJ whole genome shotgun (WGS) entry which is preliminary data.</text>
</comment>
<keyword evidence="3" id="KW-0119">Carbohydrate metabolism</keyword>
<evidence type="ECO:0000256" key="1">
    <source>
        <dbReference type="ARBA" id="ARBA00002486"/>
    </source>
</evidence>
<reference evidence="4" key="1">
    <citation type="journal article" date="2021" name="PeerJ">
        <title>Extensive microbial diversity within the chicken gut microbiome revealed by metagenomics and culture.</title>
        <authorList>
            <person name="Gilroy R."/>
            <person name="Ravi A."/>
            <person name="Getino M."/>
            <person name="Pursley I."/>
            <person name="Horton D.L."/>
            <person name="Alikhan N.F."/>
            <person name="Baker D."/>
            <person name="Gharbi K."/>
            <person name="Hall N."/>
            <person name="Watson M."/>
            <person name="Adriaenssens E.M."/>
            <person name="Foster-Nyarko E."/>
            <person name="Jarju S."/>
            <person name="Secka A."/>
            <person name="Antonio M."/>
            <person name="Oren A."/>
            <person name="Chaudhuri R.R."/>
            <person name="La Ragione R."/>
            <person name="Hildebrand F."/>
            <person name="Pallen M.J."/>
        </authorList>
    </citation>
    <scope>NUCLEOTIDE SEQUENCE</scope>
    <source>
        <strain evidence="4">B5-657</strain>
    </source>
</reference>
<dbReference type="EMBL" id="JAHLFQ010000141">
    <property type="protein sequence ID" value="MBU3804364.1"/>
    <property type="molecule type" value="Genomic_DNA"/>
</dbReference>
<dbReference type="PANTHER" id="PTHR18964">
    <property type="entry name" value="ROK (REPRESSOR, ORF, KINASE) FAMILY"/>
    <property type="match status" value="1"/>
</dbReference>
<dbReference type="Proteomes" id="UP000824229">
    <property type="component" value="Unassembled WGS sequence"/>
</dbReference>
<dbReference type="PROSITE" id="PS01125">
    <property type="entry name" value="ROK"/>
    <property type="match status" value="1"/>
</dbReference>
<proteinExistence type="inferred from homology"/>
<name>A0A9E2NLQ8_9FIRM</name>
<dbReference type="InterPro" id="IPR036390">
    <property type="entry name" value="WH_DNA-bd_sf"/>
</dbReference>
<evidence type="ECO:0000313" key="5">
    <source>
        <dbReference type="Proteomes" id="UP000824229"/>
    </source>
</evidence>
<dbReference type="SUPFAM" id="SSF53067">
    <property type="entry name" value="Actin-like ATPase domain"/>
    <property type="match status" value="1"/>
</dbReference>
<dbReference type="PANTHER" id="PTHR18964:SF149">
    <property type="entry name" value="BIFUNCTIONAL UDP-N-ACETYLGLUCOSAMINE 2-EPIMERASE_N-ACETYLMANNOSAMINE KINASE"/>
    <property type="match status" value="1"/>
</dbReference>
<dbReference type="AlphaFoldDB" id="A0A9E2NLQ8"/>
<dbReference type="Pfam" id="PF00480">
    <property type="entry name" value="ROK"/>
    <property type="match status" value="1"/>
</dbReference>
<dbReference type="SUPFAM" id="SSF46785">
    <property type="entry name" value="Winged helix' DNA-binding domain"/>
    <property type="match status" value="1"/>
</dbReference>
<dbReference type="InterPro" id="IPR000600">
    <property type="entry name" value="ROK"/>
</dbReference>
<dbReference type="Gene3D" id="3.30.420.40">
    <property type="match status" value="2"/>
</dbReference>
<organism evidence="4 5">
    <name type="scientific">Candidatus Cellulosilyticum pullistercoris</name>
    <dbReference type="NCBI Taxonomy" id="2838521"/>
    <lineage>
        <taxon>Bacteria</taxon>
        <taxon>Bacillati</taxon>
        <taxon>Bacillota</taxon>
        <taxon>Clostridia</taxon>
        <taxon>Lachnospirales</taxon>
        <taxon>Cellulosilyticaceae</taxon>
        <taxon>Cellulosilyticum</taxon>
    </lineage>
</organism>
<dbReference type="InterPro" id="IPR036388">
    <property type="entry name" value="WH-like_DNA-bd_sf"/>
</dbReference>
<dbReference type="InterPro" id="IPR049874">
    <property type="entry name" value="ROK_cs"/>
</dbReference>
<reference evidence="4" key="2">
    <citation type="submission" date="2021-04" db="EMBL/GenBank/DDBJ databases">
        <authorList>
            <person name="Gilroy R."/>
        </authorList>
    </citation>
    <scope>NUCLEOTIDE SEQUENCE</scope>
    <source>
        <strain evidence="4">B5-657</strain>
    </source>
</reference>
<dbReference type="GO" id="GO:0042732">
    <property type="term" value="P:D-xylose metabolic process"/>
    <property type="evidence" value="ECO:0007669"/>
    <property type="project" value="UniProtKB-KW"/>
</dbReference>
<comment type="function">
    <text evidence="1">Transcriptional repressor of xylose-utilizing enzymes.</text>
</comment>
<gene>
    <name evidence="4" type="ORF">H9872_06380</name>
</gene>
<comment type="similarity">
    <text evidence="2">Belongs to the ROK (NagC/XylR) family.</text>
</comment>
<evidence type="ECO:0000313" key="4">
    <source>
        <dbReference type="EMBL" id="MBU3804364.1"/>
    </source>
</evidence>
<dbReference type="InterPro" id="IPR043129">
    <property type="entry name" value="ATPase_NBD"/>
</dbReference>
<accession>A0A9E2NLQ8</accession>
<sequence length="385" mass="43327">MNKHEISKGNLIKETNYKKILQLIGKGQQLTKLDIAYTLKISIPTVTTNINELKQEGIIEEIESDIYTGGRKPKVIKLIPDSRISIGMSITKSKVVVVIMNLLEEVMLIKDKECEGGILSDYIQQGKELIQEAIEELNIKEESILGIGISIPGTLNQKLGVIEQTNMGYKEISLNHIYDLFNTTVYVENEANLSLLAEKSIRKYDDLKNLLYIGINEGLGGGIFVNGDLFTGTSGRAGEFGHMRFIEKETGKSYRVEDQISTRSLVQHYEQKTGENIESFSNFEKLVKTQDRVATEILMDSIEILLMTIYNLTMVVDIQEIIIGGKVGRLIKSEPKLLEELMNKYSEIMDKLDLNICFSEIRNTSATGAALLPIIDFYKISNENE</sequence>
<evidence type="ECO:0000256" key="3">
    <source>
        <dbReference type="ARBA" id="ARBA00022629"/>
    </source>
</evidence>
<dbReference type="Pfam" id="PF13412">
    <property type="entry name" value="HTH_24"/>
    <property type="match status" value="1"/>
</dbReference>
<dbReference type="Gene3D" id="1.10.10.10">
    <property type="entry name" value="Winged helix-like DNA-binding domain superfamily/Winged helix DNA-binding domain"/>
    <property type="match status" value="1"/>
</dbReference>
<protein>
    <submittedName>
        <fullName evidence="4">ROK family transcriptional regulator</fullName>
    </submittedName>
</protein>
<evidence type="ECO:0000256" key="2">
    <source>
        <dbReference type="ARBA" id="ARBA00006479"/>
    </source>
</evidence>